<dbReference type="InterPro" id="IPR021341">
    <property type="entry name" value="DUF2958"/>
</dbReference>
<keyword evidence="2" id="KW-1185">Reference proteome</keyword>
<sequence length="103" mass="12351">MTKKILKDFRRLGRQEDVDDPIVVCRFFTPFNRWSWYPISFDEEAEVFFGLVDGIEVEWGSFALEDLEACRDHRELLIDRDKYFKQAPISVIQRQIKGRCMML</sequence>
<evidence type="ECO:0000313" key="1">
    <source>
        <dbReference type="EMBL" id="QTD50716.1"/>
    </source>
</evidence>
<dbReference type="Proteomes" id="UP000663929">
    <property type="component" value="Chromosome"/>
</dbReference>
<proteinExistence type="predicted"/>
<reference evidence="1" key="1">
    <citation type="submission" date="2021-03" db="EMBL/GenBank/DDBJ databases">
        <title>Acanthopleuribacteraceae sp. M133.</title>
        <authorList>
            <person name="Wang G."/>
        </authorList>
    </citation>
    <scope>NUCLEOTIDE SEQUENCE</scope>
    <source>
        <strain evidence="1">M133</strain>
    </source>
</reference>
<dbReference type="EMBL" id="CP071793">
    <property type="protein sequence ID" value="QTD50716.1"/>
    <property type="molecule type" value="Genomic_DNA"/>
</dbReference>
<evidence type="ECO:0000313" key="2">
    <source>
        <dbReference type="Proteomes" id="UP000663929"/>
    </source>
</evidence>
<accession>A0A8A4TL82</accession>
<gene>
    <name evidence="1" type="ORF">J3U87_34450</name>
</gene>
<organism evidence="1 2">
    <name type="scientific">Sulfidibacter corallicola</name>
    <dbReference type="NCBI Taxonomy" id="2818388"/>
    <lineage>
        <taxon>Bacteria</taxon>
        <taxon>Pseudomonadati</taxon>
        <taxon>Acidobacteriota</taxon>
        <taxon>Holophagae</taxon>
        <taxon>Acanthopleuribacterales</taxon>
        <taxon>Acanthopleuribacteraceae</taxon>
        <taxon>Sulfidibacter</taxon>
    </lineage>
</organism>
<dbReference type="AlphaFoldDB" id="A0A8A4TL82"/>
<name>A0A8A4TL82_SULCO</name>
<dbReference type="KEGG" id="scor:J3U87_34450"/>
<dbReference type="Pfam" id="PF11171">
    <property type="entry name" value="DUF2958"/>
    <property type="match status" value="1"/>
</dbReference>
<protein>
    <submittedName>
        <fullName evidence="1">DUF2958 domain-containing protein</fullName>
    </submittedName>
</protein>
<dbReference type="RefSeq" id="WP_237380649.1">
    <property type="nucleotide sequence ID" value="NZ_CP071793.1"/>
</dbReference>